<protein>
    <submittedName>
        <fullName evidence="2">TetR family transcriptional regulator C-terminal domain-containing protein</fullName>
    </submittedName>
</protein>
<dbReference type="InterPro" id="IPR039532">
    <property type="entry name" value="TetR_C_Firmicutes"/>
</dbReference>
<evidence type="ECO:0000259" key="1">
    <source>
        <dbReference type="Pfam" id="PF14278"/>
    </source>
</evidence>
<sequence>MEPSIRTVFYEFPDSKKSDIHYIAQQLFSFGLLGIIIEWIRDGFQESPNELLEILEKISNET</sequence>
<gene>
    <name evidence="2" type="ORF">HGO97_004355</name>
</gene>
<keyword evidence="3" id="KW-1185">Reference proteome</keyword>
<proteinExistence type="predicted"/>
<feature type="domain" description="Transcriptional regulator TetR C-terminal Firmicutes type" evidence="1">
    <location>
        <begin position="5"/>
        <end position="60"/>
    </location>
</feature>
<dbReference type="EMBL" id="JABACJ020000002">
    <property type="protein sequence ID" value="MBU3875044.1"/>
    <property type="molecule type" value="Genomic_DNA"/>
</dbReference>
<name>A0ABS6D0F1_9FIRM</name>
<evidence type="ECO:0000313" key="3">
    <source>
        <dbReference type="Proteomes" id="UP000723714"/>
    </source>
</evidence>
<comment type="caution">
    <text evidence="2">The sequence shown here is derived from an EMBL/GenBank/DDBJ whole genome shotgun (WGS) entry which is preliminary data.</text>
</comment>
<reference evidence="2 3" key="1">
    <citation type="submission" date="2021-06" db="EMBL/GenBank/DDBJ databases">
        <title>Faecalicatena sp. nov. isolated from porcine feces.</title>
        <authorList>
            <person name="Oh B.S."/>
            <person name="Lee J.H."/>
        </authorList>
    </citation>
    <scope>NUCLEOTIDE SEQUENCE [LARGE SCALE GENOMIC DNA]</scope>
    <source>
        <strain evidence="2 3">AGMB00832</strain>
    </source>
</reference>
<organism evidence="2 3">
    <name type="scientific">Faecalicatena faecalis</name>
    <dbReference type="NCBI Taxonomy" id="2726362"/>
    <lineage>
        <taxon>Bacteria</taxon>
        <taxon>Bacillati</taxon>
        <taxon>Bacillota</taxon>
        <taxon>Clostridia</taxon>
        <taxon>Lachnospirales</taxon>
        <taxon>Lachnospiraceae</taxon>
        <taxon>Faecalicatena</taxon>
    </lineage>
</organism>
<accession>A0ABS6D0F1</accession>
<dbReference type="Proteomes" id="UP000723714">
    <property type="component" value="Unassembled WGS sequence"/>
</dbReference>
<evidence type="ECO:0000313" key="2">
    <source>
        <dbReference type="EMBL" id="MBU3875044.1"/>
    </source>
</evidence>
<dbReference type="Pfam" id="PF14278">
    <property type="entry name" value="TetR_C_8"/>
    <property type="match status" value="1"/>
</dbReference>